<name>A0AAW2NDI9_SESRA</name>
<feature type="region of interest" description="Disordered" evidence="1">
    <location>
        <begin position="1"/>
        <end position="57"/>
    </location>
</feature>
<dbReference type="GO" id="GO:0007346">
    <property type="term" value="P:regulation of mitotic cell cycle"/>
    <property type="evidence" value="ECO:0007669"/>
    <property type="project" value="InterPro"/>
</dbReference>
<gene>
    <name evidence="2" type="ORF">Sradi_4620100</name>
</gene>
<dbReference type="AlphaFoldDB" id="A0AAW2NDI9"/>
<sequence length="249" mass="27200">MATPAPRLIQDQNLNILHSGAAPGGKPDVTKAGKKRGGLDGRKALNDISNSRKPSVYHSVKKDNSINVISIEKDPIAVKAKSSKAAEKGKVGGRKALSDLTNSVKPPKQAPAKGRKLNAVAEENVPSCLANEGFLHNHQECIKAQMKSADMDYFLKSVGLSNDIPMQLSARKALQISSKKPESNMMKHLEMKEMPENIFEDQVAQSSKSELFGYSSPACRSPQSPKLPYMNWEDNNFSDLMVVETPKLM</sequence>
<dbReference type="InterPro" id="IPR039326">
    <property type="entry name" value="Patronus"/>
</dbReference>
<proteinExistence type="predicted"/>
<evidence type="ECO:0000313" key="2">
    <source>
        <dbReference type="EMBL" id="KAL0341033.1"/>
    </source>
</evidence>
<dbReference type="PANTHER" id="PTHR35125">
    <property type="entry name" value="NEURON NAVIGATOR 1-LIKE-RELATED"/>
    <property type="match status" value="1"/>
</dbReference>
<evidence type="ECO:0000256" key="1">
    <source>
        <dbReference type="SAM" id="MobiDB-lite"/>
    </source>
</evidence>
<dbReference type="PANTHER" id="PTHR35125:SF2">
    <property type="entry name" value="PROTEIN PATRONUS 2-LIKE"/>
    <property type="match status" value="1"/>
</dbReference>
<evidence type="ECO:0008006" key="3">
    <source>
        <dbReference type="Google" id="ProtNLM"/>
    </source>
</evidence>
<accession>A0AAW2NDI9</accession>
<comment type="caution">
    <text evidence="2">The sequence shown here is derived from an EMBL/GenBank/DDBJ whole genome shotgun (WGS) entry which is preliminary data.</text>
</comment>
<organism evidence="2">
    <name type="scientific">Sesamum radiatum</name>
    <name type="common">Black benniseed</name>
    <dbReference type="NCBI Taxonomy" id="300843"/>
    <lineage>
        <taxon>Eukaryota</taxon>
        <taxon>Viridiplantae</taxon>
        <taxon>Streptophyta</taxon>
        <taxon>Embryophyta</taxon>
        <taxon>Tracheophyta</taxon>
        <taxon>Spermatophyta</taxon>
        <taxon>Magnoliopsida</taxon>
        <taxon>eudicotyledons</taxon>
        <taxon>Gunneridae</taxon>
        <taxon>Pentapetalae</taxon>
        <taxon>asterids</taxon>
        <taxon>lamiids</taxon>
        <taxon>Lamiales</taxon>
        <taxon>Pedaliaceae</taxon>
        <taxon>Sesamum</taxon>
    </lineage>
</organism>
<reference evidence="2" key="1">
    <citation type="submission" date="2020-06" db="EMBL/GenBank/DDBJ databases">
        <authorList>
            <person name="Li T."/>
            <person name="Hu X."/>
            <person name="Zhang T."/>
            <person name="Song X."/>
            <person name="Zhang H."/>
            <person name="Dai N."/>
            <person name="Sheng W."/>
            <person name="Hou X."/>
            <person name="Wei L."/>
        </authorList>
    </citation>
    <scope>NUCLEOTIDE SEQUENCE</scope>
    <source>
        <strain evidence="2">G02</strain>
        <tissue evidence="2">Leaf</tissue>
    </source>
</reference>
<protein>
    <recommendedName>
        <fullName evidence="3">Protein PATRONUS 2</fullName>
    </recommendedName>
</protein>
<feature type="region of interest" description="Disordered" evidence="1">
    <location>
        <begin position="87"/>
        <end position="114"/>
    </location>
</feature>
<reference evidence="2" key="2">
    <citation type="journal article" date="2024" name="Plant">
        <title>Genomic evolution and insights into agronomic trait innovations of Sesamum species.</title>
        <authorList>
            <person name="Miao H."/>
            <person name="Wang L."/>
            <person name="Qu L."/>
            <person name="Liu H."/>
            <person name="Sun Y."/>
            <person name="Le M."/>
            <person name="Wang Q."/>
            <person name="Wei S."/>
            <person name="Zheng Y."/>
            <person name="Lin W."/>
            <person name="Duan Y."/>
            <person name="Cao H."/>
            <person name="Xiong S."/>
            <person name="Wang X."/>
            <person name="Wei L."/>
            <person name="Li C."/>
            <person name="Ma Q."/>
            <person name="Ju M."/>
            <person name="Zhao R."/>
            <person name="Li G."/>
            <person name="Mu C."/>
            <person name="Tian Q."/>
            <person name="Mei H."/>
            <person name="Zhang T."/>
            <person name="Gao T."/>
            <person name="Zhang H."/>
        </authorList>
    </citation>
    <scope>NUCLEOTIDE SEQUENCE</scope>
    <source>
        <strain evidence="2">G02</strain>
    </source>
</reference>
<dbReference type="EMBL" id="JACGWJ010000020">
    <property type="protein sequence ID" value="KAL0341033.1"/>
    <property type="molecule type" value="Genomic_DNA"/>
</dbReference>